<dbReference type="AlphaFoldDB" id="A0A2P2Q318"/>
<proteinExistence type="predicted"/>
<sequence>MWFSNTIPVQLTAWTRTCKFKEYLF</sequence>
<protein>
    <submittedName>
        <fullName evidence="1">Uncharacterized protein</fullName>
    </submittedName>
</protein>
<name>A0A2P2Q318_RHIMU</name>
<organism evidence="1">
    <name type="scientific">Rhizophora mucronata</name>
    <name type="common">Asiatic mangrove</name>
    <dbReference type="NCBI Taxonomy" id="61149"/>
    <lineage>
        <taxon>Eukaryota</taxon>
        <taxon>Viridiplantae</taxon>
        <taxon>Streptophyta</taxon>
        <taxon>Embryophyta</taxon>
        <taxon>Tracheophyta</taxon>
        <taxon>Spermatophyta</taxon>
        <taxon>Magnoliopsida</taxon>
        <taxon>eudicotyledons</taxon>
        <taxon>Gunneridae</taxon>
        <taxon>Pentapetalae</taxon>
        <taxon>rosids</taxon>
        <taxon>fabids</taxon>
        <taxon>Malpighiales</taxon>
        <taxon>Rhizophoraceae</taxon>
        <taxon>Rhizophora</taxon>
    </lineage>
</organism>
<reference evidence="1" key="1">
    <citation type="submission" date="2018-02" db="EMBL/GenBank/DDBJ databases">
        <title>Rhizophora mucronata_Transcriptome.</title>
        <authorList>
            <person name="Meera S.P."/>
            <person name="Sreeshan A."/>
            <person name="Augustine A."/>
        </authorList>
    </citation>
    <scope>NUCLEOTIDE SEQUENCE</scope>
    <source>
        <tissue evidence="1">Leaf</tissue>
    </source>
</reference>
<accession>A0A2P2Q318</accession>
<evidence type="ECO:0000313" key="1">
    <source>
        <dbReference type="EMBL" id="MBX61387.1"/>
    </source>
</evidence>
<dbReference type="EMBL" id="GGEC01080903">
    <property type="protein sequence ID" value="MBX61387.1"/>
    <property type="molecule type" value="Transcribed_RNA"/>
</dbReference>